<dbReference type="EMBL" id="CP022316">
    <property type="protein sequence ID" value="ASK65640.1"/>
    <property type="molecule type" value="Genomic_DNA"/>
</dbReference>
<feature type="transmembrane region" description="Helical" evidence="1">
    <location>
        <begin position="49"/>
        <end position="70"/>
    </location>
</feature>
<dbReference type="RefSeq" id="WP_089064881.1">
    <property type="nucleotide sequence ID" value="NZ_CP022316.1"/>
</dbReference>
<keyword evidence="1" id="KW-0472">Membrane</keyword>
<keyword evidence="1" id="KW-1133">Transmembrane helix</keyword>
<reference evidence="3" key="1">
    <citation type="submission" date="2017-07" db="EMBL/GenBank/DDBJ databases">
        <title>Brachybacterium sp. VR2415.</title>
        <authorList>
            <person name="Tak E.J."/>
            <person name="Bae J.-W."/>
        </authorList>
    </citation>
    <scope>NUCLEOTIDE SEQUENCE [LARGE SCALE GENOMIC DNA]</scope>
    <source>
        <strain evidence="3">VR2415</strain>
    </source>
</reference>
<evidence type="ECO:0000313" key="3">
    <source>
        <dbReference type="Proteomes" id="UP000198398"/>
    </source>
</evidence>
<accession>A0A220UCA1</accession>
<feature type="transmembrane region" description="Helical" evidence="1">
    <location>
        <begin position="138"/>
        <end position="160"/>
    </location>
</feature>
<dbReference type="AlphaFoldDB" id="A0A220UCA1"/>
<dbReference type="KEGG" id="brv:CFK39_07095"/>
<evidence type="ECO:0000313" key="2">
    <source>
        <dbReference type="EMBL" id="ASK65640.1"/>
    </source>
</evidence>
<sequence>MAPPLDASATAAASSRDIFAFRALAGLWIITGGLVAAVTAPLSLEHGSWSAAFQVLVGGVLQAGLGIAQYALAGPRVSRGTLLAEILTWNLGCLAVIGGTVLTAPLLVDLGGLLLVATMVLMIRAVGRGTQGPAWAVWTYRAVLLLTMVSIPIGLVLAHLRAG</sequence>
<gene>
    <name evidence="2" type="ORF">CFK39_07095</name>
</gene>
<dbReference type="Proteomes" id="UP000198398">
    <property type="component" value="Chromosome"/>
</dbReference>
<organism evidence="2 3">
    <name type="scientific">Brachybacterium avium</name>
    <dbReference type="NCBI Taxonomy" id="2017485"/>
    <lineage>
        <taxon>Bacteria</taxon>
        <taxon>Bacillati</taxon>
        <taxon>Actinomycetota</taxon>
        <taxon>Actinomycetes</taxon>
        <taxon>Micrococcales</taxon>
        <taxon>Dermabacteraceae</taxon>
        <taxon>Brachybacterium</taxon>
    </lineage>
</organism>
<protein>
    <submittedName>
        <fullName evidence="2">Uncharacterized protein</fullName>
    </submittedName>
</protein>
<name>A0A220UCA1_9MICO</name>
<dbReference type="OrthoDB" id="4870475at2"/>
<keyword evidence="1" id="KW-0812">Transmembrane</keyword>
<proteinExistence type="predicted"/>
<feature type="transmembrane region" description="Helical" evidence="1">
    <location>
        <begin position="82"/>
        <end position="104"/>
    </location>
</feature>
<evidence type="ECO:0000256" key="1">
    <source>
        <dbReference type="SAM" id="Phobius"/>
    </source>
</evidence>
<keyword evidence="3" id="KW-1185">Reference proteome</keyword>
<feature type="transmembrane region" description="Helical" evidence="1">
    <location>
        <begin position="21"/>
        <end position="43"/>
    </location>
</feature>